<keyword evidence="3" id="KW-1185">Reference proteome</keyword>
<evidence type="ECO:0000256" key="1">
    <source>
        <dbReference type="SAM" id="MobiDB-lite"/>
    </source>
</evidence>
<sequence>RRVYTDDSDVFLCAIHSGWLTWGGARKARVRGRDLRIEVRVIRCAGAGAGSVFAWGSGKAAQANTADDGDPPVVKEEVVGRFVGGYGERCFNPLGKSGRVVGEEGDGDGGEEKGEEMMFDDPEDDGRSLVSAAWGTGHDGSAIEIVGVEFVEVGLFCFSLSTRV</sequence>
<accession>A0A067TPB7</accession>
<feature type="non-terminal residue" evidence="2">
    <location>
        <position position="1"/>
    </location>
</feature>
<dbReference type="HOGENOM" id="CLU_1622901_0_0_1"/>
<proteinExistence type="predicted"/>
<protein>
    <submittedName>
        <fullName evidence="2">Uncharacterized protein</fullName>
    </submittedName>
</protein>
<evidence type="ECO:0000313" key="3">
    <source>
        <dbReference type="Proteomes" id="UP000027222"/>
    </source>
</evidence>
<organism evidence="2 3">
    <name type="scientific">Galerina marginata (strain CBS 339.88)</name>
    <dbReference type="NCBI Taxonomy" id="685588"/>
    <lineage>
        <taxon>Eukaryota</taxon>
        <taxon>Fungi</taxon>
        <taxon>Dikarya</taxon>
        <taxon>Basidiomycota</taxon>
        <taxon>Agaricomycotina</taxon>
        <taxon>Agaricomycetes</taxon>
        <taxon>Agaricomycetidae</taxon>
        <taxon>Agaricales</taxon>
        <taxon>Agaricineae</taxon>
        <taxon>Strophariaceae</taxon>
        <taxon>Galerina</taxon>
    </lineage>
</organism>
<dbReference type="EMBL" id="KL142371">
    <property type="protein sequence ID" value="KDR80813.1"/>
    <property type="molecule type" value="Genomic_DNA"/>
</dbReference>
<evidence type="ECO:0000313" key="2">
    <source>
        <dbReference type="EMBL" id="KDR80813.1"/>
    </source>
</evidence>
<gene>
    <name evidence="2" type="ORF">GALMADRAFT_60759</name>
</gene>
<dbReference type="AlphaFoldDB" id="A0A067TPB7"/>
<dbReference type="OrthoDB" id="3596986at2759"/>
<feature type="region of interest" description="Disordered" evidence="1">
    <location>
        <begin position="97"/>
        <end position="125"/>
    </location>
</feature>
<reference evidence="3" key="1">
    <citation type="journal article" date="2014" name="Proc. Natl. Acad. Sci. U.S.A.">
        <title>Extensive sampling of basidiomycete genomes demonstrates inadequacy of the white-rot/brown-rot paradigm for wood decay fungi.</title>
        <authorList>
            <person name="Riley R."/>
            <person name="Salamov A.A."/>
            <person name="Brown D.W."/>
            <person name="Nagy L.G."/>
            <person name="Floudas D."/>
            <person name="Held B.W."/>
            <person name="Levasseur A."/>
            <person name="Lombard V."/>
            <person name="Morin E."/>
            <person name="Otillar R."/>
            <person name="Lindquist E.A."/>
            <person name="Sun H."/>
            <person name="LaButti K.M."/>
            <person name="Schmutz J."/>
            <person name="Jabbour D."/>
            <person name="Luo H."/>
            <person name="Baker S.E."/>
            <person name="Pisabarro A.G."/>
            <person name="Walton J.D."/>
            <person name="Blanchette R.A."/>
            <person name="Henrissat B."/>
            <person name="Martin F."/>
            <person name="Cullen D."/>
            <person name="Hibbett D.S."/>
            <person name="Grigoriev I.V."/>
        </authorList>
    </citation>
    <scope>NUCLEOTIDE SEQUENCE [LARGE SCALE GENOMIC DNA]</scope>
    <source>
        <strain evidence="3">CBS 339.88</strain>
    </source>
</reference>
<dbReference type="STRING" id="685588.A0A067TPB7"/>
<name>A0A067TPB7_GALM3</name>
<dbReference type="Proteomes" id="UP000027222">
    <property type="component" value="Unassembled WGS sequence"/>
</dbReference>